<feature type="domain" description="F-box" evidence="2">
    <location>
        <begin position="4"/>
        <end position="37"/>
    </location>
</feature>
<dbReference type="Proteomes" id="UP000281468">
    <property type="component" value="Unassembled WGS sequence"/>
</dbReference>
<dbReference type="CDD" id="cd09917">
    <property type="entry name" value="F-box_SF"/>
    <property type="match status" value="1"/>
</dbReference>
<sequence>MFFDILPNEIVTHIFHSLSDISSVLALASTCHHFHDVYQKQKLSILTQAADAELGPIDDIVQIVTQNTSQPAHIHRNVPMSDALLKDIWRVGKVAQQWEDVYPFKKWKNDYSARRLLTPAERYTLRRAIYRVWLFSAAFHTRQYIRTSRNLPHIMHERALLLHNFSTVELSEMLDVHGILKDVIANNICPSNGKIRQKFHKRYPESNHQLLFNIHLNYPPPPTASWQAGAGDGWFNSSLITSAKYHQTHLSRLQPSRFHEPGSEGWGDDISHFYVVEDMAKLDPGQILFLKNRAPLKQQVDMWLRTSLDGGVEWNDPPPGPSKTIREHIVDRLEEQKKWLAKLHKANKALIEISEMTATSGKRSAADEVISGEKADMVASVGWPGILHHLGGLGSTNADPWSNFGCSGTAWNQNMFRTMPPGVQPGRGRNDIRRPPWASGETVHYTRRRRNMENLLPTQRYDALEQEIMALAAIALKDEDNGTLFGDPFPMAMLDLKSRKKCLSKVLQLAGNEDSNSSDDSDSEEDEDDGGSDDSG</sequence>
<evidence type="ECO:0000256" key="1">
    <source>
        <dbReference type="SAM" id="MobiDB-lite"/>
    </source>
</evidence>
<feature type="region of interest" description="Disordered" evidence="1">
    <location>
        <begin position="509"/>
        <end position="536"/>
    </location>
</feature>
<evidence type="ECO:0000259" key="2">
    <source>
        <dbReference type="Pfam" id="PF12937"/>
    </source>
</evidence>
<protein>
    <recommendedName>
        <fullName evidence="2">F-box domain-containing protein</fullName>
    </recommendedName>
</protein>
<dbReference type="SUPFAM" id="SSF81383">
    <property type="entry name" value="F-box domain"/>
    <property type="match status" value="1"/>
</dbReference>
<dbReference type="EMBL" id="QWIQ01000005">
    <property type="protein sequence ID" value="RMZ18294.1"/>
    <property type="molecule type" value="Genomic_DNA"/>
</dbReference>
<dbReference type="InterPro" id="IPR036047">
    <property type="entry name" value="F-box-like_dom_sf"/>
</dbReference>
<organism evidence="3 4">
    <name type="scientific">Hortaea werneckii</name>
    <name type="common">Black yeast</name>
    <name type="synonym">Cladosporium werneckii</name>
    <dbReference type="NCBI Taxonomy" id="91943"/>
    <lineage>
        <taxon>Eukaryota</taxon>
        <taxon>Fungi</taxon>
        <taxon>Dikarya</taxon>
        <taxon>Ascomycota</taxon>
        <taxon>Pezizomycotina</taxon>
        <taxon>Dothideomycetes</taxon>
        <taxon>Dothideomycetidae</taxon>
        <taxon>Mycosphaerellales</taxon>
        <taxon>Teratosphaeriaceae</taxon>
        <taxon>Hortaea</taxon>
    </lineage>
</organism>
<evidence type="ECO:0000313" key="3">
    <source>
        <dbReference type="EMBL" id="RMZ18294.1"/>
    </source>
</evidence>
<reference evidence="3 4" key="1">
    <citation type="journal article" date="2018" name="BMC Genomics">
        <title>Genomic evidence for intraspecific hybridization in a clonal and extremely halotolerant yeast.</title>
        <authorList>
            <person name="Gostincar C."/>
            <person name="Stajich J.E."/>
            <person name="Zupancic J."/>
            <person name="Zalar P."/>
            <person name="Gunde-Cimerman N."/>
        </authorList>
    </citation>
    <scope>NUCLEOTIDE SEQUENCE [LARGE SCALE GENOMIC DNA]</scope>
    <source>
        <strain evidence="3 4">EXF-171</strain>
    </source>
</reference>
<evidence type="ECO:0000313" key="4">
    <source>
        <dbReference type="Proteomes" id="UP000281468"/>
    </source>
</evidence>
<dbReference type="Pfam" id="PF12937">
    <property type="entry name" value="F-box-like"/>
    <property type="match status" value="1"/>
</dbReference>
<name>A0A3M7HYH4_HORWE</name>
<dbReference type="InterPro" id="IPR001810">
    <property type="entry name" value="F-box_dom"/>
</dbReference>
<accession>A0A3M7HYH4</accession>
<dbReference type="AlphaFoldDB" id="A0A3M7HYH4"/>
<comment type="caution">
    <text evidence="3">The sequence shown here is derived from an EMBL/GenBank/DDBJ whole genome shotgun (WGS) entry which is preliminary data.</text>
</comment>
<proteinExistence type="predicted"/>
<feature type="compositionally biased region" description="Acidic residues" evidence="1">
    <location>
        <begin position="516"/>
        <end position="536"/>
    </location>
</feature>
<gene>
    <name evidence="3" type="ORF">D0862_00416</name>
</gene>